<evidence type="ECO:0000256" key="3">
    <source>
        <dbReference type="ARBA" id="ARBA00007275"/>
    </source>
</evidence>
<evidence type="ECO:0000256" key="1">
    <source>
        <dbReference type="ARBA" id="ARBA00000847"/>
    </source>
</evidence>
<dbReference type="Proteomes" id="UP001409585">
    <property type="component" value="Unassembled WGS sequence"/>
</dbReference>
<proteinExistence type="inferred from homology"/>
<dbReference type="SUPFAM" id="SSF55811">
    <property type="entry name" value="Nudix"/>
    <property type="match status" value="1"/>
</dbReference>
<comment type="similarity">
    <text evidence="3">Belongs to the Nudix hydrolase family. NudK subfamily.</text>
</comment>
<gene>
    <name evidence="9" type="ORF">GCM10025791_22140</name>
</gene>
<dbReference type="RefSeq" id="WP_345421643.1">
    <property type="nucleotide sequence ID" value="NZ_AP031496.1"/>
</dbReference>
<name>A0AAV3U289_9ALTE</name>
<evidence type="ECO:0000256" key="6">
    <source>
        <dbReference type="ARBA" id="ARBA00032162"/>
    </source>
</evidence>
<comment type="catalytic activity">
    <reaction evidence="1">
        <text>GDP-alpha-D-mannose + H2O = alpha-D-mannose 1-phosphate + GMP + 2 H(+)</text>
        <dbReference type="Rhea" id="RHEA:27978"/>
        <dbReference type="ChEBI" id="CHEBI:15377"/>
        <dbReference type="ChEBI" id="CHEBI:15378"/>
        <dbReference type="ChEBI" id="CHEBI:57527"/>
        <dbReference type="ChEBI" id="CHEBI:58115"/>
        <dbReference type="ChEBI" id="CHEBI:58409"/>
    </reaction>
</comment>
<dbReference type="InterPro" id="IPR015797">
    <property type="entry name" value="NUDIX_hydrolase-like_dom_sf"/>
</dbReference>
<dbReference type="CDD" id="cd24161">
    <property type="entry name" value="NUDIX_ADPRase_Ndx2"/>
    <property type="match status" value="1"/>
</dbReference>
<feature type="domain" description="Nudix hydrolase" evidence="8">
    <location>
        <begin position="48"/>
        <end position="177"/>
    </location>
</feature>
<dbReference type="PROSITE" id="PS00893">
    <property type="entry name" value="NUDIX_BOX"/>
    <property type="match status" value="1"/>
</dbReference>
<dbReference type="GO" id="GO:0016787">
    <property type="term" value="F:hydrolase activity"/>
    <property type="evidence" value="ECO:0007669"/>
    <property type="project" value="UniProtKB-KW"/>
</dbReference>
<comment type="cofactor">
    <cofactor evidence="2">
        <name>Mg(2+)</name>
        <dbReference type="ChEBI" id="CHEBI:18420"/>
    </cofactor>
</comment>
<comment type="caution">
    <text evidence="9">The sequence shown here is derived from an EMBL/GenBank/DDBJ whole genome shotgun (WGS) entry which is preliminary data.</text>
</comment>
<dbReference type="GO" id="GO:0019693">
    <property type="term" value="P:ribose phosphate metabolic process"/>
    <property type="evidence" value="ECO:0007669"/>
    <property type="project" value="TreeGrafter"/>
</dbReference>
<organism evidence="9 10">
    <name type="scientific">Halioxenophilus aromaticivorans</name>
    <dbReference type="NCBI Taxonomy" id="1306992"/>
    <lineage>
        <taxon>Bacteria</taxon>
        <taxon>Pseudomonadati</taxon>
        <taxon>Pseudomonadota</taxon>
        <taxon>Gammaproteobacteria</taxon>
        <taxon>Alteromonadales</taxon>
        <taxon>Alteromonadaceae</taxon>
        <taxon>Halioxenophilus</taxon>
    </lineage>
</organism>
<sequence length="190" mass="20963">MSQKHKQKIGGWMEKSCTTEYENPWIKVTHSEVLTPAGTDGVYGLVHFKNKAVGVLPIDDDGNTWLVRQSRYPLQEFTWEIPEGGSPEGEDPLATAKRELKEEVGLEATDWQLLQRMHLSNSVTDEEAFLYLARGITESGGIELDDSEDITSKKVPLQEAIGMALSGEITDSLSVVALLRYALNAKAEAG</sequence>
<evidence type="ECO:0000259" key="8">
    <source>
        <dbReference type="PROSITE" id="PS51462"/>
    </source>
</evidence>
<dbReference type="PROSITE" id="PS51462">
    <property type="entry name" value="NUDIX"/>
    <property type="match status" value="1"/>
</dbReference>
<dbReference type="AlphaFoldDB" id="A0AAV3U289"/>
<dbReference type="InterPro" id="IPR020084">
    <property type="entry name" value="NUDIX_hydrolase_CS"/>
</dbReference>
<keyword evidence="10" id="KW-1185">Reference proteome</keyword>
<dbReference type="InterPro" id="IPR000086">
    <property type="entry name" value="NUDIX_hydrolase_dom"/>
</dbReference>
<dbReference type="GO" id="GO:0006753">
    <property type="term" value="P:nucleoside phosphate metabolic process"/>
    <property type="evidence" value="ECO:0007669"/>
    <property type="project" value="TreeGrafter"/>
</dbReference>
<accession>A0AAV3U289</accession>
<dbReference type="PANTHER" id="PTHR11839">
    <property type="entry name" value="UDP/ADP-SUGAR PYROPHOSPHATASE"/>
    <property type="match status" value="1"/>
</dbReference>
<evidence type="ECO:0000256" key="5">
    <source>
        <dbReference type="ARBA" id="ARBA00022801"/>
    </source>
</evidence>
<reference evidence="10" key="1">
    <citation type="journal article" date="2019" name="Int. J. Syst. Evol. Microbiol.">
        <title>The Global Catalogue of Microorganisms (GCM) 10K type strain sequencing project: providing services to taxonomists for standard genome sequencing and annotation.</title>
        <authorList>
            <consortium name="The Broad Institute Genomics Platform"/>
            <consortium name="The Broad Institute Genome Sequencing Center for Infectious Disease"/>
            <person name="Wu L."/>
            <person name="Ma J."/>
        </authorList>
    </citation>
    <scope>NUCLEOTIDE SEQUENCE [LARGE SCALE GENOMIC DNA]</scope>
    <source>
        <strain evidence="10">JCM 19134</strain>
    </source>
</reference>
<dbReference type="Gene3D" id="3.90.79.10">
    <property type="entry name" value="Nucleoside Triphosphate Pyrophosphohydrolase"/>
    <property type="match status" value="1"/>
</dbReference>
<dbReference type="EMBL" id="BAABLX010000016">
    <property type="protein sequence ID" value="GAA4943053.1"/>
    <property type="molecule type" value="Genomic_DNA"/>
</dbReference>
<dbReference type="PANTHER" id="PTHR11839:SF18">
    <property type="entry name" value="NUDIX HYDROLASE DOMAIN-CONTAINING PROTEIN"/>
    <property type="match status" value="1"/>
</dbReference>
<protein>
    <recommendedName>
        <fullName evidence="4">GDP-mannose pyrophosphatase</fullName>
    </recommendedName>
    <alternativeName>
        <fullName evidence="6">GDP-mannose hydrolase</fullName>
    </alternativeName>
    <alternativeName>
        <fullName evidence="7">GDPMK</fullName>
    </alternativeName>
</protein>
<evidence type="ECO:0000256" key="4">
    <source>
        <dbReference type="ARBA" id="ARBA00016377"/>
    </source>
</evidence>
<evidence type="ECO:0000256" key="7">
    <source>
        <dbReference type="ARBA" id="ARBA00032272"/>
    </source>
</evidence>
<dbReference type="Pfam" id="PF00293">
    <property type="entry name" value="NUDIX"/>
    <property type="match status" value="1"/>
</dbReference>
<evidence type="ECO:0000256" key="2">
    <source>
        <dbReference type="ARBA" id="ARBA00001946"/>
    </source>
</evidence>
<evidence type="ECO:0000313" key="9">
    <source>
        <dbReference type="EMBL" id="GAA4943053.1"/>
    </source>
</evidence>
<keyword evidence="5" id="KW-0378">Hydrolase</keyword>
<evidence type="ECO:0000313" key="10">
    <source>
        <dbReference type="Proteomes" id="UP001409585"/>
    </source>
</evidence>
<dbReference type="GO" id="GO:0005829">
    <property type="term" value="C:cytosol"/>
    <property type="evidence" value="ECO:0007669"/>
    <property type="project" value="TreeGrafter"/>
</dbReference>